<reference evidence="8" key="1">
    <citation type="submission" date="2021-02" db="EMBL/GenBank/DDBJ databases">
        <title>Skermanella TT6 skin isolate.</title>
        <authorList>
            <person name="Lee K."/>
            <person name="Ganzorig M."/>
        </authorList>
    </citation>
    <scope>NUCLEOTIDE SEQUENCE</scope>
    <source>
        <strain evidence="8">TT6</strain>
    </source>
</reference>
<feature type="domain" description="Histidine kinase" evidence="6">
    <location>
        <begin position="481"/>
        <end position="702"/>
    </location>
</feature>
<dbReference type="Pfam" id="PF19443">
    <property type="entry name" value="DAHL"/>
    <property type="match status" value="1"/>
</dbReference>
<evidence type="ECO:0000259" key="7">
    <source>
        <dbReference type="PROSITE" id="PS50110"/>
    </source>
</evidence>
<accession>A0ABX7BG90</accession>
<dbReference type="SUPFAM" id="SSF52172">
    <property type="entry name" value="CheY-like"/>
    <property type="match status" value="1"/>
</dbReference>
<dbReference type="PROSITE" id="PS50109">
    <property type="entry name" value="HIS_KIN"/>
    <property type="match status" value="1"/>
</dbReference>
<dbReference type="Gene3D" id="3.30.565.10">
    <property type="entry name" value="Histidine kinase-like ATPase, C-terminal domain"/>
    <property type="match status" value="1"/>
</dbReference>
<keyword evidence="3" id="KW-0597">Phosphoprotein</keyword>
<dbReference type="InterPro" id="IPR036097">
    <property type="entry name" value="HisK_dim/P_sf"/>
</dbReference>
<dbReference type="Proteomes" id="UP000595197">
    <property type="component" value="Plasmid pTT6-1"/>
</dbReference>
<dbReference type="EC" id="2.7.13.3" evidence="2"/>
<proteinExistence type="predicted"/>
<evidence type="ECO:0000313" key="8">
    <source>
        <dbReference type="EMBL" id="QQP93098.1"/>
    </source>
</evidence>
<sequence>MRTGPFAAGAVALVLLLTWIAFRGMSAELDDWKHASTVLEKIETARNMIDRDVLSARTGILRNYDSIVREVGVLRTNLERLRADTGDDAEIGDAIRALQDALARDEGLIEDFKSRNALLQNSLAYFVVLNRNLEGQEQYQGQGQGRDFAGQIGRLAAAMLRLTLDTTSGSIAHVDAQLEVLLITSIATGNVVAAQPLLEHGRMLRDQLPATDALLRNLLSSPASGHMEAVQGLIEERAAAAGAAAGMFRYMLYIISVLLACMLVYLGAQLQARARALRFRANFEHTIAAISTRFLSSGSADLTSHVDLALSELAACIGADRAYFVDGRTAGVYQWSRNGVEPAPGWPERARLLAAAFERGDNGTIHVPAIRRIARATTGARAGREIDRGSGDAIDRMADAGLHAWLGVVSSNAECPGGILGFDALRPGPMTKWHDYGLFRMAFDTISAAVERDRLAREKERLEAGLQQARRMETVGALASGVAHNFNNIVGAILGYTEMARERVPPDSRLAGNLDEIRLAAERALALVDQILTFGRRGTSQRKLMRVRDLVDETASMLEASLPPRIELRIRDSSGDTRIPADPARLQQVLMNLAANAAQAMDGKGVVDIAIAGIESKDAVRLGSDELGPGRYATLTVTDRGRGMDGATRERIFEPFFTTRPEGNGLGLATAREIVREHGGAISVRSAPGEGTTFEVWLPCAIPESRPSGSPPGRQLPPASLRGDGEAVLILDGDGRRLLRLEEIVAALGYEPVGVTRAEEAARSLGRPGFEFVAALICQPRSSAFEISALLRREAPDLPIILATTSAADIHPPVLAAAGIREIVHSPVTAAELARALSLCRKSQETAAGEASWGTMATGPLSPTE</sequence>
<dbReference type="SUPFAM" id="SSF55874">
    <property type="entry name" value="ATPase domain of HSP90 chaperone/DNA topoisomerase II/histidine kinase"/>
    <property type="match status" value="1"/>
</dbReference>
<comment type="catalytic activity">
    <reaction evidence="1">
        <text>ATP + protein L-histidine = ADP + protein N-phospho-L-histidine.</text>
        <dbReference type="EC" id="2.7.13.3"/>
    </reaction>
</comment>
<feature type="transmembrane region" description="Helical" evidence="5">
    <location>
        <begin position="250"/>
        <end position="268"/>
    </location>
</feature>
<dbReference type="Pfam" id="PF02518">
    <property type="entry name" value="HATPase_c"/>
    <property type="match status" value="1"/>
</dbReference>
<dbReference type="PROSITE" id="PS50110">
    <property type="entry name" value="RESPONSE_REGULATORY"/>
    <property type="match status" value="1"/>
</dbReference>
<dbReference type="CDD" id="cd00082">
    <property type="entry name" value="HisKA"/>
    <property type="match status" value="1"/>
</dbReference>
<dbReference type="Gene3D" id="1.10.287.130">
    <property type="match status" value="1"/>
</dbReference>
<dbReference type="SMART" id="SM00387">
    <property type="entry name" value="HATPase_c"/>
    <property type="match status" value="1"/>
</dbReference>
<dbReference type="SUPFAM" id="SSF47384">
    <property type="entry name" value="Homodimeric domain of signal transducing histidine kinase"/>
    <property type="match status" value="1"/>
</dbReference>
<dbReference type="PRINTS" id="PR00344">
    <property type="entry name" value="BCTRLSENSOR"/>
</dbReference>
<organism evidence="8 9">
    <name type="scientific">Skermanella cutis</name>
    <dbReference type="NCBI Taxonomy" id="2775420"/>
    <lineage>
        <taxon>Bacteria</taxon>
        <taxon>Pseudomonadati</taxon>
        <taxon>Pseudomonadota</taxon>
        <taxon>Alphaproteobacteria</taxon>
        <taxon>Rhodospirillales</taxon>
        <taxon>Azospirillaceae</taxon>
        <taxon>Skermanella</taxon>
    </lineage>
</organism>
<dbReference type="InterPro" id="IPR005467">
    <property type="entry name" value="His_kinase_dom"/>
</dbReference>
<comment type="caution">
    <text evidence="4">Lacks conserved residue(s) required for the propagation of feature annotation.</text>
</comment>
<dbReference type="InterPro" id="IPR036890">
    <property type="entry name" value="HATPase_C_sf"/>
</dbReference>
<dbReference type="InterPro" id="IPR001789">
    <property type="entry name" value="Sig_transdc_resp-reg_receiver"/>
</dbReference>
<keyword evidence="5" id="KW-1133">Transmembrane helix</keyword>
<evidence type="ECO:0000259" key="6">
    <source>
        <dbReference type="PROSITE" id="PS50109"/>
    </source>
</evidence>
<evidence type="ECO:0000256" key="3">
    <source>
        <dbReference type="ARBA" id="ARBA00022553"/>
    </source>
</evidence>
<dbReference type="InterPro" id="IPR003661">
    <property type="entry name" value="HisK_dim/P_dom"/>
</dbReference>
<dbReference type="InterPro" id="IPR003594">
    <property type="entry name" value="HATPase_dom"/>
</dbReference>
<protein>
    <recommendedName>
        <fullName evidence="2">histidine kinase</fullName>
        <ecNumber evidence="2">2.7.13.3</ecNumber>
    </recommendedName>
</protein>
<keyword evidence="8" id="KW-0614">Plasmid</keyword>
<dbReference type="EMBL" id="CP067421">
    <property type="protein sequence ID" value="QQP93098.1"/>
    <property type="molecule type" value="Genomic_DNA"/>
</dbReference>
<keyword evidence="5" id="KW-0472">Membrane</keyword>
<feature type="domain" description="Response regulatory" evidence="7">
    <location>
        <begin position="727"/>
        <end position="841"/>
    </location>
</feature>
<dbReference type="NCBIfam" id="NF010411">
    <property type="entry name" value="PRK13837.1"/>
    <property type="match status" value="1"/>
</dbReference>
<dbReference type="PANTHER" id="PTHR43065">
    <property type="entry name" value="SENSOR HISTIDINE KINASE"/>
    <property type="match status" value="1"/>
</dbReference>
<geneLocation type="plasmid" evidence="8 9">
    <name>pTT6-1</name>
</geneLocation>
<evidence type="ECO:0000256" key="5">
    <source>
        <dbReference type="SAM" id="Phobius"/>
    </source>
</evidence>
<keyword evidence="9" id="KW-1185">Reference proteome</keyword>
<name>A0ABX7BG90_9PROT</name>
<dbReference type="InterPro" id="IPR004358">
    <property type="entry name" value="Sig_transdc_His_kin-like_C"/>
</dbReference>
<dbReference type="Gene3D" id="3.40.50.2300">
    <property type="match status" value="1"/>
</dbReference>
<dbReference type="Pfam" id="PF00512">
    <property type="entry name" value="HisKA"/>
    <property type="match status" value="1"/>
</dbReference>
<keyword evidence="5" id="KW-0812">Transmembrane</keyword>
<evidence type="ECO:0000256" key="2">
    <source>
        <dbReference type="ARBA" id="ARBA00012438"/>
    </source>
</evidence>
<dbReference type="InterPro" id="IPR011006">
    <property type="entry name" value="CheY-like_superfamily"/>
</dbReference>
<dbReference type="InterPro" id="IPR045812">
    <property type="entry name" value="DAHL"/>
</dbReference>
<gene>
    <name evidence="8" type="ORF">IGS68_28480</name>
</gene>
<evidence type="ECO:0000313" key="9">
    <source>
        <dbReference type="Proteomes" id="UP000595197"/>
    </source>
</evidence>
<dbReference type="PANTHER" id="PTHR43065:SF42">
    <property type="entry name" value="TWO-COMPONENT SENSOR PPRA"/>
    <property type="match status" value="1"/>
</dbReference>
<dbReference type="RefSeq" id="WP_201082480.1">
    <property type="nucleotide sequence ID" value="NZ_CP067421.1"/>
</dbReference>
<evidence type="ECO:0000256" key="1">
    <source>
        <dbReference type="ARBA" id="ARBA00000085"/>
    </source>
</evidence>
<evidence type="ECO:0000256" key="4">
    <source>
        <dbReference type="PROSITE-ProRule" id="PRU00169"/>
    </source>
</evidence>
<dbReference type="SMART" id="SM00388">
    <property type="entry name" value="HisKA"/>
    <property type="match status" value="1"/>
</dbReference>